<gene>
    <name evidence="2" type="ORF">BECKLFY1418C_GA0070996_102521</name>
</gene>
<dbReference type="SUPFAM" id="SSF53474">
    <property type="entry name" value="alpha/beta-Hydrolases"/>
    <property type="match status" value="1"/>
</dbReference>
<keyword evidence="2" id="KW-0378">Hydrolase</keyword>
<dbReference type="GO" id="GO:0016787">
    <property type="term" value="F:hydrolase activity"/>
    <property type="evidence" value="ECO:0007669"/>
    <property type="project" value="UniProtKB-KW"/>
</dbReference>
<dbReference type="PANTHER" id="PTHR33840:SF1">
    <property type="entry name" value="TLE1 PHOSPHOLIPASE DOMAIN-CONTAINING PROTEIN"/>
    <property type="match status" value="1"/>
</dbReference>
<dbReference type="EMBL" id="CAADFN010000025">
    <property type="protein sequence ID" value="VFK16678.1"/>
    <property type="molecule type" value="Genomic_DNA"/>
</dbReference>
<sequence length="363" mass="40824">MKKIILCFDGTCCHPSDARQEREWFGLGDMEDSGITNVLKMHLLLGGGLDNDSTDPRQRSFYYSGVGTHGNACQRVFNMIFAPDNQDVAEILNLAGADLNRVFEPGDEIFLFGFSRGAALARRFAAIIPRYLPDGVDPTEIVRFMGVFDTVASIGVPNLSEQDRPVSDVLFENGTLSPHVFEALHLLALDECRLAFRPTLMNADPRVTEIWFPGGHSDVGGGFWNDGLSDVTLRFMLDEIVRREFGLAILDPIGVDYEHLVDKTEGYRIDPEDVFIDPKSHGKIHLQDRWGPIAEMTLGTREVRVATNDNFDDALLPMVHSTMWDRFAMVDDYRPRALKGVAHWLLDVDGDMERKNGLMDYIR</sequence>
<protein>
    <submittedName>
        <fullName evidence="2">Uncharacterized alpha/beta hydrolase domain (DUF2235)</fullName>
    </submittedName>
</protein>
<feature type="domain" description="T6SS Phospholipase effector Tle1-like catalytic" evidence="1">
    <location>
        <begin position="2"/>
        <end position="128"/>
    </location>
</feature>
<dbReference type="InterPro" id="IPR029058">
    <property type="entry name" value="AB_hydrolase_fold"/>
</dbReference>
<name>A0A450WI32_9GAMM</name>
<dbReference type="PANTHER" id="PTHR33840">
    <property type="match status" value="1"/>
</dbReference>
<evidence type="ECO:0000313" key="2">
    <source>
        <dbReference type="EMBL" id="VFK16678.1"/>
    </source>
</evidence>
<evidence type="ECO:0000259" key="1">
    <source>
        <dbReference type="Pfam" id="PF09994"/>
    </source>
</evidence>
<proteinExistence type="predicted"/>
<accession>A0A450WI32</accession>
<dbReference type="AlphaFoldDB" id="A0A450WI32"/>
<organism evidence="2">
    <name type="scientific">Candidatus Kentrum sp. LFY</name>
    <dbReference type="NCBI Taxonomy" id="2126342"/>
    <lineage>
        <taxon>Bacteria</taxon>
        <taxon>Pseudomonadati</taxon>
        <taxon>Pseudomonadota</taxon>
        <taxon>Gammaproteobacteria</taxon>
        <taxon>Candidatus Kentrum</taxon>
    </lineage>
</organism>
<dbReference type="InterPro" id="IPR018712">
    <property type="entry name" value="Tle1-like_cat"/>
</dbReference>
<feature type="domain" description="T6SS Phospholipase effector Tle1-like catalytic" evidence="1">
    <location>
        <begin position="140"/>
        <end position="239"/>
    </location>
</feature>
<dbReference type="Pfam" id="PF09994">
    <property type="entry name" value="T6SS_Tle1-like_cat"/>
    <property type="match status" value="2"/>
</dbReference>
<reference evidence="2" key="1">
    <citation type="submission" date="2019-02" db="EMBL/GenBank/DDBJ databases">
        <authorList>
            <person name="Gruber-Vodicka R. H."/>
            <person name="Seah K. B. B."/>
        </authorList>
    </citation>
    <scope>NUCLEOTIDE SEQUENCE</scope>
    <source>
        <strain evidence="2">BECK_BY7</strain>
    </source>
</reference>